<dbReference type="PROSITE" id="PS50977">
    <property type="entry name" value="HTH_TETR_2"/>
    <property type="match status" value="1"/>
</dbReference>
<evidence type="ECO:0000259" key="2">
    <source>
        <dbReference type="PROSITE" id="PS50977"/>
    </source>
</evidence>
<dbReference type="AlphaFoldDB" id="A0A485LWP5"/>
<dbReference type="InterPro" id="IPR009057">
    <property type="entry name" value="Homeodomain-like_sf"/>
</dbReference>
<protein>
    <submittedName>
        <fullName evidence="3">Transcriptional regulator BetI</fullName>
    </submittedName>
</protein>
<reference evidence="3" key="1">
    <citation type="submission" date="2019-03" db="EMBL/GenBank/DDBJ databases">
        <authorList>
            <person name="Hao L."/>
        </authorList>
    </citation>
    <scope>NUCLEOTIDE SEQUENCE</scope>
</reference>
<dbReference type="EMBL" id="CAADRN010000093">
    <property type="protein sequence ID" value="VFU12666.1"/>
    <property type="molecule type" value="Genomic_DNA"/>
</dbReference>
<sequence>MTVNYRERVSHAFRDMAMERGFSRVTVDELAARCGISKRTIYRYFKSKDEMIVTVMEEVMSEIEQGIAAALNSSNSSVERLSAAIHAVLRYMKRINAPFLYDLEKNYPHLWERVEQFRARRIQQAFEQILASDQRGHLKDIEPAIFTTALLAAIRSVVNPGFIIEQNLSPEKTVQSLFEIFLYGIVDEQGKGELKFIEVKGH</sequence>
<keyword evidence="1" id="KW-0238">DNA-binding</keyword>
<evidence type="ECO:0000313" key="3">
    <source>
        <dbReference type="EMBL" id="VFU12666.1"/>
    </source>
</evidence>
<accession>A0A485LWP5</accession>
<dbReference type="InterPro" id="IPR050624">
    <property type="entry name" value="HTH-type_Tx_Regulator"/>
</dbReference>
<dbReference type="PROSITE" id="PS01081">
    <property type="entry name" value="HTH_TETR_1"/>
    <property type="match status" value="1"/>
</dbReference>
<dbReference type="GO" id="GO:0003677">
    <property type="term" value="F:DNA binding"/>
    <property type="evidence" value="ECO:0007669"/>
    <property type="project" value="UniProtKB-KW"/>
</dbReference>
<organism evidence="3">
    <name type="scientific">anaerobic digester metagenome</name>
    <dbReference type="NCBI Taxonomy" id="1263854"/>
    <lineage>
        <taxon>unclassified sequences</taxon>
        <taxon>metagenomes</taxon>
        <taxon>ecological metagenomes</taxon>
    </lineage>
</organism>
<dbReference type="Gene3D" id="1.10.10.60">
    <property type="entry name" value="Homeodomain-like"/>
    <property type="match status" value="1"/>
</dbReference>
<dbReference type="InterPro" id="IPR023772">
    <property type="entry name" value="DNA-bd_HTH_TetR-type_CS"/>
</dbReference>
<dbReference type="PRINTS" id="PR00455">
    <property type="entry name" value="HTHTETR"/>
</dbReference>
<dbReference type="Gene3D" id="1.10.357.10">
    <property type="entry name" value="Tetracycline Repressor, domain 2"/>
    <property type="match status" value="1"/>
</dbReference>
<evidence type="ECO:0000256" key="1">
    <source>
        <dbReference type="ARBA" id="ARBA00023125"/>
    </source>
</evidence>
<feature type="domain" description="HTH tetR-type" evidence="2">
    <location>
        <begin position="3"/>
        <end position="63"/>
    </location>
</feature>
<dbReference type="InterPro" id="IPR036271">
    <property type="entry name" value="Tet_transcr_reg_TetR-rel_C_sf"/>
</dbReference>
<proteinExistence type="predicted"/>
<dbReference type="Pfam" id="PF00440">
    <property type="entry name" value="TetR_N"/>
    <property type="match status" value="1"/>
</dbReference>
<gene>
    <name evidence="3" type="ORF">SCFA_1820004</name>
</gene>
<dbReference type="SUPFAM" id="SSF46689">
    <property type="entry name" value="Homeodomain-like"/>
    <property type="match status" value="1"/>
</dbReference>
<dbReference type="PANTHER" id="PTHR43479:SF11">
    <property type="entry name" value="ACREF_ENVCD OPERON REPRESSOR-RELATED"/>
    <property type="match status" value="1"/>
</dbReference>
<dbReference type="InterPro" id="IPR001647">
    <property type="entry name" value="HTH_TetR"/>
</dbReference>
<name>A0A485LWP5_9ZZZZ</name>
<dbReference type="SUPFAM" id="SSF48498">
    <property type="entry name" value="Tetracyclin repressor-like, C-terminal domain"/>
    <property type="match status" value="1"/>
</dbReference>
<dbReference type="PANTHER" id="PTHR43479">
    <property type="entry name" value="ACREF/ENVCD OPERON REPRESSOR-RELATED"/>
    <property type="match status" value="1"/>
</dbReference>